<organism evidence="2">
    <name type="scientific">Granulicella tundricola (strain ATCC BAA-1859 / DSM 23138 / MP5ACTX9)</name>
    <dbReference type="NCBI Taxonomy" id="1198114"/>
    <lineage>
        <taxon>Bacteria</taxon>
        <taxon>Pseudomonadati</taxon>
        <taxon>Acidobacteriota</taxon>
        <taxon>Terriglobia</taxon>
        <taxon>Terriglobales</taxon>
        <taxon>Acidobacteriaceae</taxon>
        <taxon>Granulicella</taxon>
    </lineage>
</organism>
<evidence type="ECO:0000313" key="1">
    <source>
        <dbReference type="EMBL" id="ADW71510.1"/>
    </source>
</evidence>
<dbReference type="Proteomes" id="UP000000343">
    <property type="component" value="Plasmid pACIX904"/>
</dbReference>
<reference evidence="2" key="1">
    <citation type="submission" date="2011-01" db="EMBL/GenBank/DDBJ databases">
        <title>Complete sequence of plasmid4 of Acidobacterium sp. MP5ACTX9.</title>
        <authorList>
            <consortium name="US DOE Joint Genome Institute"/>
            <person name="Lucas S."/>
            <person name="Copeland A."/>
            <person name="Lapidus A."/>
            <person name="Cheng J.-F."/>
            <person name="Goodwin L."/>
            <person name="Pitluck S."/>
            <person name="Teshima H."/>
            <person name="Detter J.C."/>
            <person name="Han C."/>
            <person name="Tapia R."/>
            <person name="Land M."/>
            <person name="Hauser L."/>
            <person name="Kyrpides N."/>
            <person name="Ivanova N."/>
            <person name="Ovchinnikova G."/>
            <person name="Pagani I."/>
            <person name="Rawat S.R."/>
            <person name="Mannisto M."/>
            <person name="Haggblom M.M."/>
            <person name="Woyke T."/>
        </authorList>
    </citation>
    <scope>NUCLEOTIDE SEQUENCE [LARGE SCALE GENOMIC DNA]</scope>
    <source>
        <strain evidence="2">MP5ACTX9</strain>
        <plasmid evidence="2">Plasmid pACIX904</plasmid>
    </source>
</reference>
<gene>
    <name evidence="1" type="ordered locus">AciX9_4580</name>
</gene>
<accession>E8X7S6</accession>
<keyword evidence="1" id="KW-0614">Plasmid</keyword>
<name>E8X7S6_GRATM</name>
<dbReference type="AlphaFoldDB" id="E8X7S6"/>
<sequence length="135" mass="15270">MHITFLFERLFAGILGMSFLSSPSLGFSQYAASTAPKSNKLYIICSLVDDPHKTVYYSGVFRGVDPSLHAYEKSFSTHLEMSATNLIGTAKCSSFQDELAAKANMANLQENWRWIYKNSINTNWMYTPLSKYSEQ</sequence>
<dbReference type="KEGG" id="acm:AciX9_4580"/>
<evidence type="ECO:0000313" key="2">
    <source>
        <dbReference type="Proteomes" id="UP000000343"/>
    </source>
</evidence>
<geneLocation type="plasmid" evidence="1 2">
    <name>pACIX904</name>
</geneLocation>
<proteinExistence type="predicted"/>
<protein>
    <submittedName>
        <fullName evidence="1">Uncharacterized protein</fullName>
    </submittedName>
</protein>
<keyword evidence="2" id="KW-1185">Reference proteome</keyword>
<dbReference type="EMBL" id="CP002484">
    <property type="protein sequence ID" value="ADW71510.1"/>
    <property type="molecule type" value="Genomic_DNA"/>
</dbReference>
<dbReference type="PaxDb" id="1198114-AciX9_4580"/>
<dbReference type="HOGENOM" id="CLU_1882829_0_0_0"/>